<keyword evidence="1" id="KW-0175">Coiled coil</keyword>
<evidence type="ECO:0000313" key="4">
    <source>
        <dbReference type="Proteomes" id="UP000602076"/>
    </source>
</evidence>
<dbReference type="Proteomes" id="UP000602076">
    <property type="component" value="Unassembled WGS sequence"/>
</dbReference>
<dbReference type="RefSeq" id="WP_190998809.1">
    <property type="nucleotide sequence ID" value="NZ_JACXSI010000031.1"/>
</dbReference>
<dbReference type="EMBL" id="JACXSI010000031">
    <property type="protein sequence ID" value="MBD3109271.1"/>
    <property type="molecule type" value="Genomic_DNA"/>
</dbReference>
<keyword evidence="4" id="KW-1185">Reference proteome</keyword>
<protein>
    <submittedName>
        <fullName evidence="3">Uncharacterized protein</fullName>
    </submittedName>
</protein>
<accession>A0A927CYA7</accession>
<evidence type="ECO:0000256" key="2">
    <source>
        <dbReference type="SAM" id="MobiDB-lite"/>
    </source>
</evidence>
<feature type="coiled-coil region" evidence="1">
    <location>
        <begin position="173"/>
        <end position="231"/>
    </location>
</feature>
<organism evidence="3 4">
    <name type="scientific">Peribacillus faecalis</name>
    <dbReference type="NCBI Taxonomy" id="2772559"/>
    <lineage>
        <taxon>Bacteria</taxon>
        <taxon>Bacillati</taxon>
        <taxon>Bacillota</taxon>
        <taxon>Bacilli</taxon>
        <taxon>Bacillales</taxon>
        <taxon>Bacillaceae</taxon>
        <taxon>Peribacillus</taxon>
    </lineage>
</organism>
<sequence>MEKVGSSLISIFEEDQSAPEVLQSMRDLVSLSGVLSELGPANAFSVPGEVLRFLRIIQLINEEALGLSDPIENSDTLYYRYRSRFIDSEPPSKKRVAQIVTVLAKYNWISKQSKQLKMRSLGKRMMDALIRLANDGLAYYMHDEIGRSLFQAKRDAELSEAYDDRGISGGNKIASLIRNVENAIALLKERELELLADRNALPQLQMIHDLMKELEDKLQERLRKFQTLEDSLVLTNLMQKGTAVLAEGTNLSLGMINKYLKFTSMKQTPFASMIRPELVRSFITSMYDPPLDSDIPNVYQLFSFMEQNQYEDEGMDGLWIPVKFASPLSAENIEEAIDFIETYEPVIDSITEEEDDIIYTSEEILQEEMKDVFGESKWLLTKSMIQTDVIEHYLQTVEQASMEQVVIEATSDRWSDAVNSITAISALVSNKQITIEEAEESPNKDKIYHKEWEWMNDADGRATIRSKRKQESSTANRE</sequence>
<name>A0A927CYA7_9BACI</name>
<evidence type="ECO:0000313" key="3">
    <source>
        <dbReference type="EMBL" id="MBD3109271.1"/>
    </source>
</evidence>
<reference evidence="3" key="1">
    <citation type="submission" date="2020-09" db="EMBL/GenBank/DDBJ databases">
        <title>Bacillus faecalis sp. nov., a moderately halophilic bacterium isolated from cow faeces.</title>
        <authorList>
            <person name="Jiang L."/>
            <person name="Lee J."/>
        </authorList>
    </citation>
    <scope>NUCLEOTIDE SEQUENCE</scope>
    <source>
        <strain evidence="3">AGMB 02131</strain>
    </source>
</reference>
<dbReference type="AlphaFoldDB" id="A0A927CYA7"/>
<gene>
    <name evidence="3" type="ORF">IEO70_13030</name>
</gene>
<evidence type="ECO:0000256" key="1">
    <source>
        <dbReference type="SAM" id="Coils"/>
    </source>
</evidence>
<proteinExistence type="predicted"/>
<comment type="caution">
    <text evidence="3">The sequence shown here is derived from an EMBL/GenBank/DDBJ whole genome shotgun (WGS) entry which is preliminary data.</text>
</comment>
<feature type="region of interest" description="Disordered" evidence="2">
    <location>
        <begin position="459"/>
        <end position="478"/>
    </location>
</feature>